<dbReference type="FunFam" id="3.40.640.10:FF:000041">
    <property type="entry name" value="Adenosylmethionine-8-amino-7-oxononanoate aminotransferase"/>
    <property type="match status" value="1"/>
</dbReference>
<comment type="catalytic activity">
    <reaction evidence="20 22">
        <text>(4R,5S)-dethiobiotin + (sulfur carrier)-SH + 2 reduced [2Fe-2S]-[ferredoxin] + 2 S-adenosyl-L-methionine = (sulfur carrier)-H + biotin + 2 5'-deoxyadenosine + 2 L-methionine + 2 oxidized [2Fe-2S]-[ferredoxin]</text>
        <dbReference type="Rhea" id="RHEA:22060"/>
        <dbReference type="Rhea" id="RHEA-COMP:10000"/>
        <dbReference type="Rhea" id="RHEA-COMP:10001"/>
        <dbReference type="Rhea" id="RHEA-COMP:14737"/>
        <dbReference type="Rhea" id="RHEA-COMP:14739"/>
        <dbReference type="ChEBI" id="CHEBI:17319"/>
        <dbReference type="ChEBI" id="CHEBI:29917"/>
        <dbReference type="ChEBI" id="CHEBI:33737"/>
        <dbReference type="ChEBI" id="CHEBI:33738"/>
        <dbReference type="ChEBI" id="CHEBI:57586"/>
        <dbReference type="ChEBI" id="CHEBI:57844"/>
        <dbReference type="ChEBI" id="CHEBI:59789"/>
        <dbReference type="ChEBI" id="CHEBI:64428"/>
        <dbReference type="ChEBI" id="CHEBI:149473"/>
        <dbReference type="EC" id="2.8.1.6"/>
    </reaction>
</comment>
<dbReference type="GO" id="GO:0005737">
    <property type="term" value="C:cytoplasm"/>
    <property type="evidence" value="ECO:0007669"/>
    <property type="project" value="UniProtKB-SubCell"/>
</dbReference>
<evidence type="ECO:0000256" key="17">
    <source>
        <dbReference type="ARBA" id="ARBA00023014"/>
    </source>
</evidence>
<dbReference type="PANTHER" id="PTHR42684">
    <property type="entry name" value="ADENOSYLMETHIONINE-8-AMINO-7-OXONONANOATE AMINOTRANSFERASE"/>
    <property type="match status" value="1"/>
</dbReference>
<evidence type="ECO:0000259" key="23">
    <source>
        <dbReference type="PROSITE" id="PS51918"/>
    </source>
</evidence>
<dbReference type="InterPro" id="IPR002684">
    <property type="entry name" value="Biotin_synth/BioAB"/>
</dbReference>
<protein>
    <recommendedName>
        <fullName evidence="21 22">Multifunctional fusion protein</fullName>
    </recommendedName>
    <domain>
        <recommendedName>
            <fullName evidence="21">Adenosylmethionine-8-amino-7-oxononanoate aminotransferase</fullName>
            <ecNumber evidence="21">2.6.1.62</ecNumber>
        </recommendedName>
        <alternativeName>
            <fullName evidence="21">7,8-diamino-pelargonic acid aminotransferase</fullName>
        </alternativeName>
        <alternativeName>
            <fullName evidence="21">7,8-diaminononanoate synthase</fullName>
        </alternativeName>
        <alternativeName>
            <fullName evidence="21">Diaminopelargonic acid synthase</fullName>
            <shortName evidence="21">DANS</shortName>
            <shortName evidence="21">DAPA AT</shortName>
            <shortName evidence="21">DAPA aminotransferase</shortName>
        </alternativeName>
    </domain>
    <domain>
        <recommendedName>
            <fullName evidence="22">Biotin synthase</fullName>
            <ecNumber evidence="22">2.8.1.6</ecNumber>
        </recommendedName>
    </domain>
</protein>
<proteinExistence type="inferred from homology"/>
<comment type="similarity">
    <text evidence="21">Belongs to the class-III pyridoxal-phosphate-dependent aminotransferase family. BioA subfamily.</text>
</comment>
<sequence length="751" mass="83869">MKIQDLKEKVLRGGNITPTEALFLAGQPDKEALYEAAHEITFRLADRRVDFCSIINARSGRCPEDCKWCAQSVHYQTDAEIYDLAHPDDCLNQAYQHELQGIGRFSLVISGRRPSRQLLKRICDTARYLRHYTSIRLCASLGLVDEEGMRQLADAGITRYHCNLETAPSFFPSLCSTHTQDDKIATLQAARRAGLEVCSGGIIGMGETMEQRIELAFKLRELDITSVPLNVLAPIPGTPLEHQPLLADEELLTSVAIFRFILPRAALRFAGGRKRFSKDVQRRAMYIGVNAAITGDLLTTTGSTSTEDHQLAQEAGYETDDTQADTLHLWHPYTSTSRPLPVYKVASARGTTLTLSTGQQLVDGMSSWWCAIHGYNRPELNQAAHEQLEQMSHVMFGGLTHEPAIELAQLLLPLVPPRLQKIFYADSGSVSVEVAMKMAVQYWYAKSRSHPGLEHLAQKQNFVTIRSGYHGDTWNAMSVCDPVTGMHSLFGPALPKRFFAPQPRSRFDEIWDEEDIIPLRFLIEEHADTLAALILEPIVQGAGGMWFYHPQYLVEAARLCQEYGILLIFDEIATGFGRTGRLFAWEYAGVEPDIMCIGKALTGGYMTMAAVLATNEVADMLSAQTPGVFMHGPTFMGNPLACAVACASIRLLTSREYDWQGKVFRIERQLKEELEPARALPQVSDVRVLGAIGVIELKQPVDMARMQRRFVDEGIWVRPFGRLVYVMPPYVIQPEELSKLTQGLIKVVKGI</sequence>
<comment type="cofactor">
    <cofactor evidence="1 21">
        <name>pyridoxal 5'-phosphate</name>
        <dbReference type="ChEBI" id="CHEBI:597326"/>
    </cofactor>
</comment>
<evidence type="ECO:0000256" key="19">
    <source>
        <dbReference type="ARBA" id="ARBA00048449"/>
    </source>
</evidence>
<evidence type="ECO:0000256" key="4">
    <source>
        <dbReference type="ARBA" id="ARBA00005063"/>
    </source>
</evidence>
<dbReference type="SFLD" id="SFLDG01278">
    <property type="entry name" value="biotin_synthase_like"/>
    <property type="match status" value="1"/>
</dbReference>
<dbReference type="GO" id="GO:0005506">
    <property type="term" value="F:iron ion binding"/>
    <property type="evidence" value="ECO:0007669"/>
    <property type="project" value="UniProtKB-UniRule"/>
</dbReference>
<keyword evidence="14 22" id="KW-0093">Biotin biosynthesis</keyword>
<feature type="binding site" evidence="22">
    <location>
        <position position="66"/>
    </location>
    <ligand>
        <name>[4Fe-4S] cluster</name>
        <dbReference type="ChEBI" id="CHEBI:49883"/>
        <note>4Fe-4S-S-AdoMet</note>
    </ligand>
</feature>
<comment type="subcellular location">
    <subcellularLocation>
        <location evidence="21">Cytoplasm</location>
    </subcellularLocation>
</comment>
<evidence type="ECO:0000256" key="2">
    <source>
        <dbReference type="ARBA" id="ARBA00003991"/>
    </source>
</evidence>
<feature type="binding site" evidence="22">
    <location>
        <position position="268"/>
    </location>
    <ligand>
        <name>[2Fe-2S] cluster</name>
        <dbReference type="ChEBI" id="CHEBI:190135"/>
    </ligand>
</feature>
<keyword evidence="12 22" id="KW-0001">2Fe-2S</keyword>
<dbReference type="NCBIfam" id="TIGR00508">
    <property type="entry name" value="bioA"/>
    <property type="match status" value="1"/>
</dbReference>
<keyword evidence="18" id="KW-0511">Multifunctional enzyme</keyword>
<dbReference type="AlphaFoldDB" id="A0A9D2HWU5"/>
<evidence type="ECO:0000256" key="5">
    <source>
        <dbReference type="ARBA" id="ARBA00005255"/>
    </source>
</evidence>
<dbReference type="GO" id="GO:0004015">
    <property type="term" value="F:adenosylmethionine-8-amino-7-oxononanoate transaminase activity"/>
    <property type="evidence" value="ECO:0007669"/>
    <property type="project" value="UniProtKB-UniRule"/>
</dbReference>
<dbReference type="InterPro" id="IPR005815">
    <property type="entry name" value="BioA"/>
</dbReference>
<gene>
    <name evidence="21 24" type="primary">bioA</name>
    <name evidence="22" type="synonym">bioB</name>
    <name evidence="24" type="ORF">H9950_04945</name>
</gene>
<keyword evidence="13 22" id="KW-0479">Metal-binding</keyword>
<comment type="function">
    <text evidence="21">Catalyzes the transfer of the alpha-amino group from S-adenosyl-L-methionine (SAM) to 7-keto-8-aminopelargonic acid (KAPA) to form 7,8-diaminopelargonic acid (DAPA). It is the only aminotransferase known to utilize SAM as an amino donor.</text>
</comment>
<keyword evidence="15 21" id="KW-0663">Pyridoxal phosphate</keyword>
<dbReference type="InterPro" id="IPR058240">
    <property type="entry name" value="rSAM_sf"/>
</dbReference>
<dbReference type="EC" id="2.6.1.62" evidence="21"/>
<comment type="cofactor">
    <cofactor evidence="22">
        <name>[4Fe-4S] cluster</name>
        <dbReference type="ChEBI" id="CHEBI:49883"/>
    </cofactor>
    <text evidence="22">Binds 1 [4Fe-4S] cluster. The cluster is coordinated with 3 cysteines and an exchangeable S-adenosyl-L-methionine.</text>
</comment>
<evidence type="ECO:0000256" key="11">
    <source>
        <dbReference type="ARBA" id="ARBA00022691"/>
    </source>
</evidence>
<comment type="function">
    <text evidence="22">Catalyzes the conversion of dethiobiotin (DTB) to biotin by the insertion of a sulfur atom into dethiobiotin via a radical-based mechanism.</text>
</comment>
<evidence type="ECO:0000256" key="15">
    <source>
        <dbReference type="ARBA" id="ARBA00022898"/>
    </source>
</evidence>
<dbReference type="NCBIfam" id="NF004624">
    <property type="entry name" value="PRK05964.1"/>
    <property type="match status" value="1"/>
</dbReference>
<feature type="binding site" evidence="21">
    <location>
        <begin position="633"/>
        <end position="634"/>
    </location>
    <ligand>
        <name>pyridoxal 5'-phosphate</name>
        <dbReference type="ChEBI" id="CHEBI:597326"/>
    </ligand>
</feature>
<keyword evidence="21" id="KW-0963">Cytoplasm</keyword>
<name>A0A9D2HWU5_9BACE</name>
<feature type="binding site" evidence="21">
    <location>
        <position position="718"/>
    </location>
    <ligand>
        <name>substrate</name>
    </ligand>
</feature>
<evidence type="ECO:0000256" key="14">
    <source>
        <dbReference type="ARBA" id="ARBA00022756"/>
    </source>
</evidence>
<feature type="binding site" evidence="22">
    <location>
        <position position="138"/>
    </location>
    <ligand>
        <name>[2Fe-2S] cluster</name>
        <dbReference type="ChEBI" id="CHEBI:190135"/>
    </ligand>
</feature>
<feature type="site" description="Participates in the substrate recognition with KAPA and in a stacking interaction with the adenine ring of SAM" evidence="21">
    <location>
        <position position="333"/>
    </location>
</feature>
<keyword evidence="9 21" id="KW-0032">Aminotransferase</keyword>
<keyword evidence="10 22" id="KW-0808">Transferase</keyword>
<feature type="binding site" evidence="21">
    <location>
        <begin position="428"/>
        <end position="429"/>
    </location>
    <ligand>
        <name>pyridoxal 5'-phosphate</name>
        <dbReference type="ChEBI" id="CHEBI:597326"/>
    </ligand>
</feature>
<dbReference type="PANTHER" id="PTHR42684:SF17">
    <property type="entry name" value="ADENOSYLMETHIONINE-8-AMINO-7-OXONONANOATE AMINOTRANSFERASE"/>
    <property type="match status" value="1"/>
</dbReference>
<dbReference type="NCBIfam" id="TIGR00433">
    <property type="entry name" value="bioB"/>
    <property type="match status" value="1"/>
</dbReference>
<dbReference type="InterPro" id="IPR005814">
    <property type="entry name" value="Aminotrans_3"/>
</dbReference>
<dbReference type="InterPro" id="IPR007197">
    <property type="entry name" value="rSAM"/>
</dbReference>
<evidence type="ECO:0000256" key="12">
    <source>
        <dbReference type="ARBA" id="ARBA00022714"/>
    </source>
</evidence>
<dbReference type="InterPro" id="IPR015421">
    <property type="entry name" value="PyrdxlP-dep_Trfase_major"/>
</dbReference>
<dbReference type="EC" id="2.8.1.6" evidence="22"/>
<comment type="similarity">
    <text evidence="5">In the N-terminal section; belongs to the radical SAM superfamily. Biotin synthase family.</text>
</comment>
<dbReference type="InterPro" id="IPR049704">
    <property type="entry name" value="Aminotrans_3_PPA_site"/>
</dbReference>
<dbReference type="GO" id="GO:0051537">
    <property type="term" value="F:2 iron, 2 sulfur cluster binding"/>
    <property type="evidence" value="ECO:0007669"/>
    <property type="project" value="UniProtKB-KW"/>
</dbReference>
<feature type="binding site" evidence="21">
    <location>
        <position position="632"/>
    </location>
    <ligand>
        <name>substrate</name>
    </ligand>
</feature>
<dbReference type="SUPFAM" id="SSF53383">
    <property type="entry name" value="PLP-dependent transferases"/>
    <property type="match status" value="1"/>
</dbReference>
<dbReference type="PROSITE" id="PS51918">
    <property type="entry name" value="RADICAL_SAM"/>
    <property type="match status" value="1"/>
</dbReference>
<dbReference type="Gene3D" id="3.40.640.10">
    <property type="entry name" value="Type I PLP-dependent aspartate aminotransferase-like (Major domain)"/>
    <property type="match status" value="1"/>
</dbReference>
<keyword evidence="8 22" id="KW-0004">4Fe-4S</keyword>
<feature type="binding site" evidence="22">
    <location>
        <position position="198"/>
    </location>
    <ligand>
        <name>[2Fe-2S] cluster</name>
        <dbReference type="ChEBI" id="CHEBI:190135"/>
    </ligand>
</feature>
<comment type="pathway">
    <text evidence="4 21">Cofactor biosynthesis; biotin biosynthesis; 7,8-diaminononanoate from 8-amino-7-oxononanoate (SAM route): step 1/1.</text>
</comment>
<reference evidence="24" key="1">
    <citation type="journal article" date="2021" name="PeerJ">
        <title>Extensive microbial diversity within the chicken gut microbiome revealed by metagenomics and culture.</title>
        <authorList>
            <person name="Gilroy R."/>
            <person name="Ravi A."/>
            <person name="Getino M."/>
            <person name="Pursley I."/>
            <person name="Horton D.L."/>
            <person name="Alikhan N.F."/>
            <person name="Baker D."/>
            <person name="Gharbi K."/>
            <person name="Hall N."/>
            <person name="Watson M."/>
            <person name="Adriaenssens E.M."/>
            <person name="Foster-Nyarko E."/>
            <person name="Jarju S."/>
            <person name="Secka A."/>
            <person name="Antonio M."/>
            <person name="Oren A."/>
            <person name="Chaudhuri R.R."/>
            <person name="La Ragione R."/>
            <person name="Hildebrand F."/>
            <person name="Pallen M.J."/>
        </authorList>
    </citation>
    <scope>NUCLEOTIDE SEQUENCE</scope>
    <source>
        <strain evidence="24">ChiHjej12B11-9795</strain>
    </source>
</reference>
<dbReference type="InterPro" id="IPR015422">
    <property type="entry name" value="PyrdxlP-dep_Trfase_small"/>
</dbReference>
<comment type="function">
    <text evidence="2">Catalyzes two activities which are involved in the biotine biosynthesis: the conversion of dethiobiotin (DTB) to biotin by the insertion of a sulfur atom into dethiobiotin via a radical-based mechanism, and the transfer of the alpha-amino group from S-adenosyl-L-methionine (SAM) to 7-keto-8-aminopelargonic acid (KAPA) to form 7,8-diaminopelargonic acid (DAPA).</text>
</comment>
<comment type="similarity">
    <text evidence="22">Belongs to the radical SAM superfamily. Biotin synthase family.</text>
</comment>
<feature type="binding site" evidence="21">
    <location>
        <position position="368"/>
    </location>
    <ligand>
        <name>substrate</name>
    </ligand>
</feature>
<dbReference type="NCBIfam" id="NF005940">
    <property type="entry name" value="PRK07986.1"/>
    <property type="match status" value="1"/>
</dbReference>
<feature type="binding site" evidence="22">
    <location>
        <position position="69"/>
    </location>
    <ligand>
        <name>[4Fe-4S] cluster</name>
        <dbReference type="ChEBI" id="CHEBI:49883"/>
        <note>4Fe-4S-S-AdoMet</note>
    </ligand>
</feature>
<dbReference type="SMART" id="SM00729">
    <property type="entry name" value="Elp3"/>
    <property type="match status" value="1"/>
</dbReference>
<keyword evidence="11 22" id="KW-0949">S-adenosyl-L-methionine</keyword>
<comment type="catalytic activity">
    <reaction evidence="19 21">
        <text>(8S)-8-amino-7-oxononanoate + S-adenosyl-L-methionine = S-adenosyl-4-methylsulfanyl-2-oxobutanoate + (7R,8S)-7,8-diammoniononanoate</text>
        <dbReference type="Rhea" id="RHEA:16861"/>
        <dbReference type="ChEBI" id="CHEBI:16490"/>
        <dbReference type="ChEBI" id="CHEBI:59789"/>
        <dbReference type="ChEBI" id="CHEBI:149468"/>
        <dbReference type="ChEBI" id="CHEBI:149469"/>
        <dbReference type="EC" id="2.6.1.62"/>
    </reaction>
</comment>
<dbReference type="HAMAP" id="MF_00834">
    <property type="entry name" value="BioA"/>
    <property type="match status" value="1"/>
</dbReference>
<evidence type="ECO:0000256" key="16">
    <source>
        <dbReference type="ARBA" id="ARBA00023004"/>
    </source>
</evidence>
<dbReference type="Pfam" id="PF06968">
    <property type="entry name" value="BATS"/>
    <property type="match status" value="1"/>
</dbReference>
<feature type="binding site" evidence="22">
    <location>
        <position position="106"/>
    </location>
    <ligand>
        <name>[2Fe-2S] cluster</name>
        <dbReference type="ChEBI" id="CHEBI:190135"/>
    </ligand>
</feature>
<keyword evidence="17 22" id="KW-0411">Iron-sulfur</keyword>
<dbReference type="Gene3D" id="3.20.20.70">
    <property type="entry name" value="Aldolase class I"/>
    <property type="match status" value="1"/>
</dbReference>
<comment type="subunit">
    <text evidence="7 22">Homodimer.</text>
</comment>
<dbReference type="GO" id="GO:0009102">
    <property type="term" value="P:biotin biosynthetic process"/>
    <property type="evidence" value="ECO:0007669"/>
    <property type="project" value="UniProtKB-UniRule"/>
</dbReference>
<dbReference type="GO" id="GO:0004076">
    <property type="term" value="F:biotin synthase activity"/>
    <property type="evidence" value="ECO:0007669"/>
    <property type="project" value="UniProtKB-UniRule"/>
</dbReference>
<evidence type="ECO:0000313" key="25">
    <source>
        <dbReference type="Proteomes" id="UP000823862"/>
    </source>
</evidence>
<evidence type="ECO:0000256" key="1">
    <source>
        <dbReference type="ARBA" id="ARBA00001933"/>
    </source>
</evidence>
<feature type="modified residue" description="N6-(pyridoxal phosphate)lysine" evidence="21">
    <location>
        <position position="599"/>
    </location>
</feature>
<evidence type="ECO:0000256" key="9">
    <source>
        <dbReference type="ARBA" id="ARBA00022576"/>
    </source>
</evidence>
<dbReference type="CDD" id="cd00610">
    <property type="entry name" value="OAT_like"/>
    <property type="match status" value="1"/>
</dbReference>
<dbReference type="InterPro" id="IPR006638">
    <property type="entry name" value="Elp3/MiaA/NifB-like_rSAM"/>
</dbReference>
<organism evidence="24 25">
    <name type="scientific">Candidatus Bacteroides avicola</name>
    <dbReference type="NCBI Taxonomy" id="2838468"/>
    <lineage>
        <taxon>Bacteria</taxon>
        <taxon>Pseudomonadati</taxon>
        <taxon>Bacteroidota</taxon>
        <taxon>Bacteroidia</taxon>
        <taxon>Bacteroidales</taxon>
        <taxon>Bacteroidaceae</taxon>
        <taxon>Bacteroides</taxon>
    </lineage>
</organism>
<evidence type="ECO:0000256" key="6">
    <source>
        <dbReference type="ARBA" id="ARBA00006507"/>
    </source>
</evidence>
<dbReference type="PROSITE" id="PS00600">
    <property type="entry name" value="AA_TRANSFER_CLASS_3"/>
    <property type="match status" value="1"/>
</dbReference>
<evidence type="ECO:0000256" key="10">
    <source>
        <dbReference type="ARBA" id="ARBA00022679"/>
    </source>
</evidence>
<dbReference type="Pfam" id="PF00202">
    <property type="entry name" value="Aminotran_3"/>
    <property type="match status" value="1"/>
</dbReference>
<evidence type="ECO:0000256" key="8">
    <source>
        <dbReference type="ARBA" id="ARBA00022485"/>
    </source>
</evidence>
<dbReference type="EMBL" id="DWZI01000027">
    <property type="protein sequence ID" value="HJA85527.1"/>
    <property type="molecule type" value="Genomic_DNA"/>
</dbReference>
<reference evidence="24" key="2">
    <citation type="submission" date="2021-04" db="EMBL/GenBank/DDBJ databases">
        <authorList>
            <person name="Gilroy R."/>
        </authorList>
    </citation>
    <scope>NUCLEOTIDE SEQUENCE</scope>
    <source>
        <strain evidence="24">ChiHjej12B11-9795</strain>
    </source>
</reference>
<evidence type="ECO:0000256" key="3">
    <source>
        <dbReference type="ARBA" id="ARBA00004942"/>
    </source>
</evidence>
<dbReference type="CDD" id="cd01335">
    <property type="entry name" value="Radical_SAM"/>
    <property type="match status" value="1"/>
</dbReference>
<feature type="binding site" evidence="21">
    <location>
        <position position="570"/>
    </location>
    <ligand>
        <name>pyridoxal 5'-phosphate</name>
        <dbReference type="ChEBI" id="CHEBI:597326"/>
    </ligand>
</feature>
<dbReference type="SMART" id="SM00876">
    <property type="entry name" value="BATS"/>
    <property type="match status" value="1"/>
</dbReference>
<dbReference type="SFLD" id="SFLDS00029">
    <property type="entry name" value="Radical_SAM"/>
    <property type="match status" value="1"/>
</dbReference>
<dbReference type="GO" id="GO:0030170">
    <property type="term" value="F:pyridoxal phosphate binding"/>
    <property type="evidence" value="ECO:0007669"/>
    <property type="project" value="UniProtKB-UniRule"/>
</dbReference>
<accession>A0A9D2HWU5</accession>
<dbReference type="GO" id="GO:0051539">
    <property type="term" value="F:4 iron, 4 sulfur cluster binding"/>
    <property type="evidence" value="ECO:0007669"/>
    <property type="project" value="UniProtKB-KW"/>
</dbReference>
<evidence type="ECO:0000256" key="20">
    <source>
        <dbReference type="ARBA" id="ARBA00051157"/>
    </source>
</evidence>
<feature type="binding site" evidence="21">
    <location>
        <position position="469"/>
    </location>
    <ligand>
        <name>substrate</name>
    </ligand>
</feature>
<evidence type="ECO:0000256" key="13">
    <source>
        <dbReference type="ARBA" id="ARBA00022723"/>
    </source>
</evidence>
<evidence type="ECO:0000256" key="7">
    <source>
        <dbReference type="ARBA" id="ARBA00011738"/>
    </source>
</evidence>
<evidence type="ECO:0000256" key="18">
    <source>
        <dbReference type="ARBA" id="ARBA00023268"/>
    </source>
</evidence>
<comment type="caution">
    <text evidence="24">The sequence shown here is derived from an EMBL/GenBank/DDBJ whole genome shotgun (WGS) entry which is preliminary data.</text>
</comment>
<evidence type="ECO:0000256" key="22">
    <source>
        <dbReference type="HAMAP-Rule" id="MF_01694"/>
    </source>
</evidence>
<evidence type="ECO:0000313" key="24">
    <source>
        <dbReference type="EMBL" id="HJA85527.1"/>
    </source>
</evidence>
<feature type="binding site" evidence="21">
    <location>
        <position position="599"/>
    </location>
    <ligand>
        <name>substrate</name>
    </ligand>
</feature>
<dbReference type="InterPro" id="IPR013785">
    <property type="entry name" value="Aldolase_TIM"/>
</dbReference>
<comment type="pathway">
    <text evidence="3 22">Cofactor biosynthesis; biotin biosynthesis; biotin from 7,8-diaminononanoate: step 2/2.</text>
</comment>
<comment type="cofactor">
    <cofactor evidence="22">
        <name>[2Fe-2S] cluster</name>
        <dbReference type="ChEBI" id="CHEBI:190135"/>
    </cofactor>
    <text evidence="22">Binds 1 [2Fe-2S] cluster. The cluster is coordinated with 3 cysteines and 1 arginine.</text>
</comment>
<dbReference type="InterPro" id="IPR010722">
    <property type="entry name" value="BATS_dom"/>
</dbReference>
<dbReference type="HAMAP" id="MF_01694">
    <property type="entry name" value="BioB"/>
    <property type="match status" value="1"/>
</dbReference>
<dbReference type="SFLD" id="SFLDG01060">
    <property type="entry name" value="BATS_domain_containing"/>
    <property type="match status" value="1"/>
</dbReference>
<dbReference type="Gene3D" id="3.90.1150.10">
    <property type="entry name" value="Aspartate Aminotransferase, domain 1"/>
    <property type="match status" value="1"/>
</dbReference>
<feature type="binding site" evidence="22">
    <location>
        <position position="62"/>
    </location>
    <ligand>
        <name>[4Fe-4S] cluster</name>
        <dbReference type="ChEBI" id="CHEBI:49883"/>
        <note>4Fe-4S-S-AdoMet</note>
    </ligand>
</feature>
<keyword evidence="16 22" id="KW-0408">Iron</keyword>
<dbReference type="Proteomes" id="UP000823862">
    <property type="component" value="Unassembled WGS sequence"/>
</dbReference>
<comment type="similarity">
    <text evidence="6">In the C-terminal section; belongs to the class-III pyridoxal-phosphate-dependent aminotransferase family. BioA subfamily.</text>
</comment>
<dbReference type="Pfam" id="PF04055">
    <property type="entry name" value="Radical_SAM"/>
    <property type="match status" value="1"/>
</dbReference>
<dbReference type="SUPFAM" id="SSF102114">
    <property type="entry name" value="Radical SAM enzymes"/>
    <property type="match status" value="1"/>
</dbReference>
<feature type="domain" description="Radical SAM core" evidence="23">
    <location>
        <begin position="44"/>
        <end position="273"/>
    </location>
</feature>
<dbReference type="InterPro" id="IPR015424">
    <property type="entry name" value="PyrdxlP-dep_Trfase"/>
</dbReference>
<evidence type="ECO:0000256" key="21">
    <source>
        <dbReference type="HAMAP-Rule" id="MF_00834"/>
    </source>
</evidence>